<dbReference type="Gene3D" id="2.80.10.50">
    <property type="match status" value="6"/>
</dbReference>
<accession>A0A4R3L5W9</accession>
<evidence type="ECO:0000259" key="1">
    <source>
        <dbReference type="Pfam" id="PF18998"/>
    </source>
</evidence>
<evidence type="ECO:0000313" key="3">
    <source>
        <dbReference type="Proteomes" id="UP000294599"/>
    </source>
</evidence>
<name>A0A4R3L5W9_9GAMM</name>
<dbReference type="SUPFAM" id="SSF51126">
    <property type="entry name" value="Pectin lyase-like"/>
    <property type="match status" value="1"/>
</dbReference>
<feature type="domain" description="Bacterial repeat" evidence="1">
    <location>
        <begin position="1119"/>
        <end position="1192"/>
    </location>
</feature>
<dbReference type="RefSeq" id="WP_164484174.1">
    <property type="nucleotide sequence ID" value="NZ_JBHLWF010000027.1"/>
</dbReference>
<feature type="domain" description="Bacterial repeat" evidence="1">
    <location>
        <begin position="1269"/>
        <end position="1341"/>
    </location>
</feature>
<dbReference type="PANTHER" id="PTHR31778">
    <property type="entry name" value="BUD SITE SELECTION PROTEIN RAX2"/>
    <property type="match status" value="1"/>
</dbReference>
<dbReference type="InterPro" id="IPR059226">
    <property type="entry name" value="Choice_anch_Q_dom"/>
</dbReference>
<dbReference type="Proteomes" id="UP000294599">
    <property type="component" value="Unassembled WGS sequence"/>
</dbReference>
<dbReference type="InterPro" id="IPR011050">
    <property type="entry name" value="Pectin_lyase_fold/virulence"/>
</dbReference>
<dbReference type="Pfam" id="PF17164">
    <property type="entry name" value="DUF5122"/>
    <property type="match status" value="14"/>
</dbReference>
<dbReference type="GO" id="GO:1902929">
    <property type="term" value="C:plasma membrane of growing cell tip"/>
    <property type="evidence" value="ECO:0007669"/>
    <property type="project" value="TreeGrafter"/>
</dbReference>
<gene>
    <name evidence="2" type="ORF">EDC25_12234</name>
</gene>
<dbReference type="SUPFAM" id="SSF101898">
    <property type="entry name" value="NHL repeat"/>
    <property type="match status" value="1"/>
</dbReference>
<organism evidence="2 3">
    <name type="scientific">Pseudofulvimonas gallinarii</name>
    <dbReference type="NCBI Taxonomy" id="634155"/>
    <lineage>
        <taxon>Bacteria</taxon>
        <taxon>Pseudomonadati</taxon>
        <taxon>Pseudomonadota</taxon>
        <taxon>Gammaproteobacteria</taxon>
        <taxon>Lysobacterales</taxon>
        <taxon>Rhodanobacteraceae</taxon>
        <taxon>Pseudofulvimonas</taxon>
    </lineage>
</organism>
<sequence>MKVMSEVRAGHGLSFLWPWFLIVLGLCLALSGGRSANAQSVVDEFRVDSNGPVNVVLAQPDGQLLVGGQFTTWNGQVLGSLGRLIPDGSRDATFAPGIVGEVYSVALQPDGKVLAAGAFTQVAGVAQAGLVRLDADGSLDATFMPVVNGPVHVVVIQTDGGVLVGGDFSQVNGVARANLARLHPDGTLDPAFMPDANGRVLAMLVLADGRIVVGGEFTQIGGEPRSRVARLHPNGSADATFAADADQPVLAMALQIDGGLVLAGEFTELGGVPRARLARLHSDGSVDAAFSTGADQAVRTVSELADGKLVVGGDFTQVAGQVRNRMARLNHDGSLDASFSPSFNAAVRATTVQADGKVVVGGLFTQSGGQSRPHLLRLAASGGVEQTFQVGTDRRVSSLAVLPGGRVLMGGEFSVVAGQAQTGIARLNPEGGLDTTFSTSVSGRVNALAVQPNGKVLIGGSFMSVGGIPRLNLARLNADGSVDPSFVADAYGGEVFDVALQPNGKVIVVGLFTTINGQHQRGIARLNPDGSLEPGFWNWNIEGSIHAVAVLEDGAILIGGSFYKIHYTFINGLARIKPDGSFDFEYDPKLNSGAYAFARQPDGKVLVGGLFSSAFGQSRQALLRLNANGSLDTSFTSPLSSGQVEAIALQMDGKVLVGGSFAGVGGQARTNLVRLHPDGSLDSSFAADTNGMVRDIALQTDGKVVLGGEFTTVQGVPRSRIARLSIPDAAVQRIDETFDRWQLRWMRAGAGPELEKVWFERSDNGAQYSFLADAVRIDGGWSAPLPARLPKEQSLWLRARGSVAGSMHQSVRMYHHPLLHKVTVRSQGGGTAGPAQQTVNDGAPVTFTAIPDAWHNVSVTGDTCSPVANGDGSWSVSAVTDDCVISVQFSPFQYTVSVSTEGNGTALPVSQQVDHGNQAVFSLPPATGHYVASATGDTCTVSAIGNNQWQTSDITEDCAIAVTFLRRQYTVTAQFTGNGSVSPLVQTIAHGDPAVFTLLPDPNHRVLSAVGDTCALVDNGDGTWVTGGIAADCAISISFDINRYTLSATVTGPGTVSPTVQTVPHGGSASLSTMTTPGHQLVAFSGDTCTPVSTGTSTWAVSNVIDDCGLVAVFDVARYTVTGLAIGQGVVDPGSQTVLHGGEATLTVAAAQGHHLVSVIGDTCTPVDQGGGSWKAATITAACTITATFAADPITVTAVSTGPGSVSPGTQVVDFGSTALITVLPDSGYQAAAVKGDTCSLSDQGDGLWRTSVLTGDCAITVTFALSTYPVTVDIIGEGAVTPTSQAVPHGGTATLAVTPAAGHYLATLSGDTCSVQASGSGSWGTGALTAACHLTATFHAARTDGCFVRATATGAADGTSWHDAYVSLQPALADPGCHRIHIAAGHFRPVDPVDADAVTPGERAATFLVDRSTQLLGGYPPAGGTAAERDPGRFPTVLSGDLDSNDLGESGITGHFTDIRGDNSFHVVTIDAPGGVVALDGLVISGGLADERSGGRDFGAGIHQHAGSSALSRARLLGHQAYRGGAVFVAAGDLTLIESEVAGNYAAEYGGAAFAGAGDGQPAALALEQVTVSANAAGVQGGGVFTGAGSLLSLDYVTVTGNEAPAGAGLHHAGEQAMLTASVLALNTGGDCEWVSGDLLVEFSLVGDGGCDVLPGANGNLVGEPDLQSLGGYGGPTRTHLPRADSPLIDAVPCSPATGFTDQRGVIRPQGDACDMGAVEREAVPGDRIFAHGFQS</sequence>
<dbReference type="NCBIfam" id="TIGR02608">
    <property type="entry name" value="delta_60_rpt"/>
    <property type="match status" value="12"/>
</dbReference>
<dbReference type="SUPFAM" id="SSF63829">
    <property type="entry name" value="Calcium-dependent phosphotriesterase"/>
    <property type="match status" value="1"/>
</dbReference>
<dbReference type="InterPro" id="IPR044060">
    <property type="entry name" value="Bacterial_rp_domain"/>
</dbReference>
<evidence type="ECO:0000313" key="2">
    <source>
        <dbReference type="EMBL" id="TCS94438.1"/>
    </source>
</evidence>
<dbReference type="PANTHER" id="PTHR31778:SF2">
    <property type="entry name" value="BUD SITE SELECTION PROTEIN RAX2"/>
    <property type="match status" value="1"/>
</dbReference>
<dbReference type="Pfam" id="PF18998">
    <property type="entry name" value="Flg_new_2"/>
    <property type="match status" value="3"/>
</dbReference>
<feature type="domain" description="Bacterial repeat" evidence="1">
    <location>
        <begin position="1195"/>
        <end position="1265"/>
    </location>
</feature>
<dbReference type="InterPro" id="IPR013431">
    <property type="entry name" value="Delta_60_rpt"/>
</dbReference>
<reference evidence="2 3" key="1">
    <citation type="submission" date="2019-03" db="EMBL/GenBank/DDBJ databases">
        <title>Genomic Encyclopedia of Type Strains, Phase IV (KMG-IV): sequencing the most valuable type-strain genomes for metagenomic binning, comparative biology and taxonomic classification.</title>
        <authorList>
            <person name="Goeker M."/>
        </authorList>
    </citation>
    <scope>NUCLEOTIDE SEQUENCE [LARGE SCALE GENOMIC DNA]</scope>
    <source>
        <strain evidence="2 3">DSM 21944</strain>
    </source>
</reference>
<protein>
    <submittedName>
        <fullName evidence="2">Putative delta-60 repeat protein</fullName>
    </submittedName>
</protein>
<dbReference type="EMBL" id="SMAF01000022">
    <property type="protein sequence ID" value="TCS94438.1"/>
    <property type="molecule type" value="Genomic_DNA"/>
</dbReference>
<proteinExistence type="predicted"/>
<dbReference type="NCBIfam" id="NF041518">
    <property type="entry name" value="choice_anch_Q"/>
    <property type="match status" value="1"/>
</dbReference>
<dbReference type="SUPFAM" id="SSF82171">
    <property type="entry name" value="DPP6 N-terminal domain-like"/>
    <property type="match status" value="1"/>
</dbReference>
<comment type="caution">
    <text evidence="2">The sequence shown here is derived from an EMBL/GenBank/DDBJ whole genome shotgun (WGS) entry which is preliminary data.</text>
</comment>
<keyword evidence="3" id="KW-1185">Reference proteome</keyword>